<sequence>MPILINEIEISVTVSDNPSSGSSSAVDQSSSSKEEIIKECVEQVMEILNQKNQR</sequence>
<comment type="caution">
    <text evidence="2">The sequence shown here is derived from an EMBL/GenBank/DDBJ whole genome shotgun (WGS) entry which is preliminary data.</text>
</comment>
<evidence type="ECO:0000313" key="3">
    <source>
        <dbReference type="Proteomes" id="UP000014174"/>
    </source>
</evidence>
<accession>R9GSG8</accession>
<evidence type="ECO:0000313" key="2">
    <source>
        <dbReference type="EMBL" id="EOR94505.1"/>
    </source>
</evidence>
<feature type="compositionally biased region" description="Low complexity" evidence="1">
    <location>
        <begin position="19"/>
        <end position="31"/>
    </location>
</feature>
<gene>
    <name evidence="2" type="ORF">ADIARSV_2351</name>
</gene>
<dbReference type="InterPro" id="IPR045459">
    <property type="entry name" value="DUF5908"/>
</dbReference>
<protein>
    <submittedName>
        <fullName evidence="2">Uncharacterized protein</fullName>
    </submittedName>
</protein>
<evidence type="ECO:0000256" key="1">
    <source>
        <dbReference type="SAM" id="MobiDB-lite"/>
    </source>
</evidence>
<keyword evidence="3" id="KW-1185">Reference proteome</keyword>
<dbReference type="AlphaFoldDB" id="R9GSG8"/>
<dbReference type="RefSeq" id="WP_016195583.1">
    <property type="nucleotide sequence ID" value="NZ_AQPN01000084.1"/>
</dbReference>
<reference evidence="2 3" key="1">
    <citation type="journal article" date="2013" name="Genome Announc.">
        <title>Draft Genome Sequence of Arcticibacter svalbardensis Strain MN12-7T, a Member of the Family Sphingobacteriaceae Isolated from an Arctic Soil Sample.</title>
        <authorList>
            <person name="Shivaji S."/>
            <person name="Ara S."/>
            <person name="Prasad S."/>
            <person name="Manasa B.P."/>
            <person name="Begum Z."/>
            <person name="Singh A."/>
            <person name="Kumar Pinnaka A."/>
        </authorList>
    </citation>
    <scope>NUCLEOTIDE SEQUENCE [LARGE SCALE GENOMIC DNA]</scope>
    <source>
        <strain evidence="2 3">MN12-7</strain>
    </source>
</reference>
<feature type="region of interest" description="Disordered" evidence="1">
    <location>
        <begin position="14"/>
        <end position="33"/>
    </location>
</feature>
<dbReference type="Pfam" id="PF19265">
    <property type="entry name" value="DUF5908"/>
    <property type="match status" value="1"/>
</dbReference>
<name>R9GSG8_9SPHI</name>
<dbReference type="PATRIC" id="fig|1150600.3.peg.2324"/>
<dbReference type="EMBL" id="AQPN01000084">
    <property type="protein sequence ID" value="EOR94505.1"/>
    <property type="molecule type" value="Genomic_DNA"/>
</dbReference>
<organism evidence="2 3">
    <name type="scientific">Arcticibacter svalbardensis MN12-7</name>
    <dbReference type="NCBI Taxonomy" id="1150600"/>
    <lineage>
        <taxon>Bacteria</taxon>
        <taxon>Pseudomonadati</taxon>
        <taxon>Bacteroidota</taxon>
        <taxon>Sphingobacteriia</taxon>
        <taxon>Sphingobacteriales</taxon>
        <taxon>Sphingobacteriaceae</taxon>
        <taxon>Arcticibacter</taxon>
    </lineage>
</organism>
<dbReference type="Proteomes" id="UP000014174">
    <property type="component" value="Unassembled WGS sequence"/>
</dbReference>
<dbReference type="eggNOG" id="ENOG503155M">
    <property type="taxonomic scope" value="Bacteria"/>
</dbReference>
<dbReference type="STRING" id="1150600.ADIARSV_2351"/>
<proteinExistence type="predicted"/>